<evidence type="ECO:0000256" key="1">
    <source>
        <dbReference type="SAM" id="MobiDB-lite"/>
    </source>
</evidence>
<name>A0ABR2Z129_9CHLO</name>
<feature type="region of interest" description="Disordered" evidence="1">
    <location>
        <begin position="1"/>
        <end position="39"/>
    </location>
</feature>
<comment type="caution">
    <text evidence="2">The sequence shown here is derived from an EMBL/GenBank/DDBJ whole genome shotgun (WGS) entry which is preliminary data.</text>
</comment>
<feature type="compositionally biased region" description="Polar residues" evidence="1">
    <location>
        <begin position="348"/>
        <end position="376"/>
    </location>
</feature>
<sequence>MSGQQEPDEAVEEDEVHSGEADHRPARRGPGDPVAKGMRRAHVVQTMNAVKKKLRKEVGTCGNQAAFLCVSAAITSTRGAEHVHYIIEASDDCVLTSAGCTFDETGNAKLSRHMEAGIMQALARQEDLDKVRRIQDMQPNDFSTKNELMAWLREAVKERVNAERQANGESVKAHIFARTNKPEWWPDGWDWSAKALETARREEMDSFFIVMRDCQAAAEKQKIDEEVQIRRGQHPSSRRRPNRAAVGEEQGAEDADSHSSEARAAPEGEPVSEDMHSAHSFSNSDAAADDIPVGSRGRGAASGGRGNLGRRSRGRGSRLGGGGIAVRGGGRGSGRGGRNGSGGRGRGTQRTTAASKEGTPSNRKGASASQAPQETTQEIEETLPRGVVLARR</sequence>
<feature type="compositionally biased region" description="Gly residues" evidence="1">
    <location>
        <begin position="296"/>
        <end position="307"/>
    </location>
</feature>
<feature type="compositionally biased region" description="Basic and acidic residues" evidence="1">
    <location>
        <begin position="255"/>
        <end position="266"/>
    </location>
</feature>
<protein>
    <submittedName>
        <fullName evidence="2">Uncharacterized protein</fullName>
    </submittedName>
</protein>
<feature type="compositionally biased region" description="Acidic residues" evidence="1">
    <location>
        <begin position="1"/>
        <end position="15"/>
    </location>
</feature>
<feature type="compositionally biased region" description="Basic and acidic residues" evidence="1">
    <location>
        <begin position="219"/>
        <end position="229"/>
    </location>
</feature>
<feature type="compositionally biased region" description="Basic residues" evidence="1">
    <location>
        <begin position="231"/>
        <end position="242"/>
    </location>
</feature>
<keyword evidence="3" id="KW-1185">Reference proteome</keyword>
<proteinExistence type="predicted"/>
<gene>
    <name evidence="2" type="ORF">WJX75_006682</name>
</gene>
<feature type="compositionally biased region" description="Gly residues" evidence="1">
    <location>
        <begin position="317"/>
        <end position="346"/>
    </location>
</feature>
<organism evidence="2 3">
    <name type="scientific">Coccomyxa subellipsoidea</name>
    <dbReference type="NCBI Taxonomy" id="248742"/>
    <lineage>
        <taxon>Eukaryota</taxon>
        <taxon>Viridiplantae</taxon>
        <taxon>Chlorophyta</taxon>
        <taxon>core chlorophytes</taxon>
        <taxon>Trebouxiophyceae</taxon>
        <taxon>Trebouxiophyceae incertae sedis</taxon>
        <taxon>Coccomyxaceae</taxon>
        <taxon>Coccomyxa</taxon>
    </lineage>
</organism>
<dbReference type="Proteomes" id="UP001491310">
    <property type="component" value="Unassembled WGS sequence"/>
</dbReference>
<evidence type="ECO:0000313" key="3">
    <source>
        <dbReference type="Proteomes" id="UP001491310"/>
    </source>
</evidence>
<evidence type="ECO:0000313" key="2">
    <source>
        <dbReference type="EMBL" id="KAK9917637.1"/>
    </source>
</evidence>
<accession>A0ABR2Z129</accession>
<feature type="region of interest" description="Disordered" evidence="1">
    <location>
        <begin position="219"/>
        <end position="392"/>
    </location>
</feature>
<reference evidence="2 3" key="1">
    <citation type="journal article" date="2024" name="Nat. Commun.">
        <title>Phylogenomics reveals the evolutionary origins of lichenization in chlorophyte algae.</title>
        <authorList>
            <person name="Puginier C."/>
            <person name="Libourel C."/>
            <person name="Otte J."/>
            <person name="Skaloud P."/>
            <person name="Haon M."/>
            <person name="Grisel S."/>
            <person name="Petersen M."/>
            <person name="Berrin J.G."/>
            <person name="Delaux P.M."/>
            <person name="Dal Grande F."/>
            <person name="Keller J."/>
        </authorList>
    </citation>
    <scope>NUCLEOTIDE SEQUENCE [LARGE SCALE GENOMIC DNA]</scope>
    <source>
        <strain evidence="2 3">SAG 216-7</strain>
    </source>
</reference>
<dbReference type="EMBL" id="JALJOT010000002">
    <property type="protein sequence ID" value="KAK9917637.1"/>
    <property type="molecule type" value="Genomic_DNA"/>
</dbReference>